<accession>A0A7W4WDY4</accession>
<gene>
    <name evidence="1" type="ORF">FHS09_003324</name>
</gene>
<dbReference type="AlphaFoldDB" id="A0A7W4WDY4"/>
<protein>
    <recommendedName>
        <fullName evidence="3">SpoIIAA-like</fullName>
    </recommendedName>
</protein>
<reference evidence="1 2" key="1">
    <citation type="submission" date="2020-08" db="EMBL/GenBank/DDBJ databases">
        <title>Genomic Encyclopedia of Type Strains, Phase III (KMG-III): the genomes of soil and plant-associated and newly described type strains.</title>
        <authorList>
            <person name="Whitman W."/>
        </authorList>
    </citation>
    <scope>NUCLEOTIDE SEQUENCE [LARGE SCALE GENOMIC DNA]</scope>
    <source>
        <strain evidence="1 2">CECT 8799</strain>
    </source>
</reference>
<evidence type="ECO:0000313" key="2">
    <source>
        <dbReference type="Proteomes" id="UP000535937"/>
    </source>
</evidence>
<proteinExistence type="predicted"/>
<keyword evidence="2" id="KW-1185">Reference proteome</keyword>
<dbReference type="RefSeq" id="WP_183461807.1">
    <property type="nucleotide sequence ID" value="NZ_JACHWZ010000016.1"/>
</dbReference>
<evidence type="ECO:0000313" key="1">
    <source>
        <dbReference type="EMBL" id="MBB3062475.1"/>
    </source>
</evidence>
<evidence type="ECO:0008006" key="3">
    <source>
        <dbReference type="Google" id="ProtNLM"/>
    </source>
</evidence>
<name>A0A7W4WDY4_9GAMM</name>
<comment type="caution">
    <text evidence="1">The sequence shown here is derived from an EMBL/GenBank/DDBJ whole genome shotgun (WGS) entry which is preliminary data.</text>
</comment>
<sequence>MKYKITWEKKLVCVDYFGEVTNKDIETAHFELNGDDRFYACDYLILNASECDLSAVSVPGLFRVIGTDLGATRTNQTLKVAMVTTSSINIERIKEYIERNRALNTPWEFKMLPSVEEAKKWFGV</sequence>
<dbReference type="EMBL" id="JACHWZ010000016">
    <property type="protein sequence ID" value="MBB3062475.1"/>
    <property type="molecule type" value="Genomic_DNA"/>
</dbReference>
<dbReference type="Proteomes" id="UP000535937">
    <property type="component" value="Unassembled WGS sequence"/>
</dbReference>
<organism evidence="1 2">
    <name type="scientific">Microbulbifer rhizosphaerae</name>
    <dbReference type="NCBI Taxonomy" id="1562603"/>
    <lineage>
        <taxon>Bacteria</taxon>
        <taxon>Pseudomonadati</taxon>
        <taxon>Pseudomonadota</taxon>
        <taxon>Gammaproteobacteria</taxon>
        <taxon>Cellvibrionales</taxon>
        <taxon>Microbulbiferaceae</taxon>
        <taxon>Microbulbifer</taxon>
    </lineage>
</organism>